<keyword evidence="2" id="KW-0472">Membrane</keyword>
<reference evidence="3" key="1">
    <citation type="submission" date="2023-06" db="EMBL/GenBank/DDBJ databases">
        <title>Gordonia sp. nov. and Pseudochrobactrum sp. nov., two species isolated from the burying beetle Nicrophorus vespilloides.</title>
        <authorList>
            <person name="Poehlein A."/>
            <person name="Guzman J."/>
            <person name="Daniel R."/>
            <person name="Vilcinskas A."/>
        </authorList>
    </citation>
    <scope>NUCLEOTIDE SEQUENCE</scope>
    <source>
        <strain evidence="3">MP11Mi</strain>
    </source>
</reference>
<evidence type="ECO:0000313" key="3">
    <source>
        <dbReference type="EMBL" id="WOC10964.1"/>
    </source>
</evidence>
<proteinExistence type="predicted"/>
<feature type="compositionally biased region" description="Low complexity" evidence="1">
    <location>
        <begin position="15"/>
        <end position="31"/>
    </location>
</feature>
<dbReference type="AlphaFoldDB" id="A0AA97CRF9"/>
<evidence type="ECO:0000256" key="1">
    <source>
        <dbReference type="SAM" id="MobiDB-lite"/>
    </source>
</evidence>
<sequence length="125" mass="13463">MSYQGPQESFEPFGPQYQPTQQPQHEQPTQQSAPMQPQHQPVVPLSDAKRRRNAAIIWLVGAAFLLLSNSGFFLAFSGDSDDSDAAALGTVMVAGYAQMILVANLIGVVSLTAVVHLSLRLAKKA</sequence>
<accession>A0AA97CRF9</accession>
<keyword evidence="2" id="KW-0812">Transmembrane</keyword>
<evidence type="ECO:0000256" key="2">
    <source>
        <dbReference type="SAM" id="Phobius"/>
    </source>
</evidence>
<dbReference type="RefSeq" id="WP_420040313.1">
    <property type="nucleotide sequence ID" value="NZ_CP128986.1"/>
</dbReference>
<gene>
    <name evidence="3" type="ORF">MP11Mi_00230</name>
</gene>
<organism evidence="3">
    <name type="scientific">Gordonia sp. MP11Mi</name>
    <dbReference type="NCBI Taxonomy" id="3022769"/>
    <lineage>
        <taxon>Bacteria</taxon>
        <taxon>Bacillati</taxon>
        <taxon>Actinomycetota</taxon>
        <taxon>Actinomycetes</taxon>
        <taxon>Mycobacteriales</taxon>
        <taxon>Gordoniaceae</taxon>
        <taxon>Gordonia</taxon>
    </lineage>
</organism>
<name>A0AA97CRF9_9ACTN</name>
<keyword evidence="2" id="KW-1133">Transmembrane helix</keyword>
<protein>
    <submittedName>
        <fullName evidence="3">Uncharacterized protein</fullName>
    </submittedName>
</protein>
<dbReference type="EMBL" id="CP128986">
    <property type="protein sequence ID" value="WOC10964.1"/>
    <property type="molecule type" value="Genomic_DNA"/>
</dbReference>
<feature type="transmembrane region" description="Helical" evidence="2">
    <location>
        <begin position="96"/>
        <end position="119"/>
    </location>
</feature>
<feature type="transmembrane region" description="Helical" evidence="2">
    <location>
        <begin position="55"/>
        <end position="76"/>
    </location>
</feature>
<feature type="region of interest" description="Disordered" evidence="1">
    <location>
        <begin position="1"/>
        <end position="45"/>
    </location>
</feature>